<evidence type="ECO:0000259" key="4">
    <source>
        <dbReference type="SMART" id="SM00563"/>
    </source>
</evidence>
<gene>
    <name evidence="5" type="ORF">CLAFUR5_00939</name>
</gene>
<name>A0A9Q8L6A5_PASFU</name>
<dbReference type="OrthoDB" id="189226at2759"/>
<dbReference type="SUPFAM" id="SSF69593">
    <property type="entry name" value="Glycerol-3-phosphate (1)-acyltransferase"/>
    <property type="match status" value="1"/>
</dbReference>
<evidence type="ECO:0000256" key="3">
    <source>
        <dbReference type="ARBA" id="ARBA00023315"/>
    </source>
</evidence>
<proteinExistence type="inferred from homology"/>
<dbReference type="PANTHER" id="PTHR10983:SF24">
    <property type="entry name" value="1-ACYLGLYCEROL-3-PHOSPHATE O-ACYLTRANSFERASE 3, ISOFORM E-RELATED"/>
    <property type="match status" value="1"/>
</dbReference>
<evidence type="ECO:0000256" key="1">
    <source>
        <dbReference type="ARBA" id="ARBA00008655"/>
    </source>
</evidence>
<dbReference type="EMBL" id="CP090163">
    <property type="protein sequence ID" value="UJO11592.1"/>
    <property type="molecule type" value="Genomic_DNA"/>
</dbReference>
<dbReference type="RefSeq" id="XP_047755958.1">
    <property type="nucleotide sequence ID" value="XM_047900087.1"/>
</dbReference>
<keyword evidence="2" id="KW-0808">Transferase</keyword>
<keyword evidence="6" id="KW-1185">Reference proteome</keyword>
<dbReference type="CDD" id="cd07990">
    <property type="entry name" value="LPLAT_LCLAT1-like"/>
    <property type="match status" value="1"/>
</dbReference>
<reference evidence="5" key="2">
    <citation type="journal article" date="2022" name="Microb. Genom.">
        <title>A chromosome-scale genome assembly of the tomato pathogen Cladosporium fulvum reveals a compartmentalized genome architecture and the presence of a dispensable chromosome.</title>
        <authorList>
            <person name="Zaccaron A.Z."/>
            <person name="Chen L.H."/>
            <person name="Samaras A."/>
            <person name="Stergiopoulos I."/>
        </authorList>
    </citation>
    <scope>NUCLEOTIDE SEQUENCE</scope>
    <source>
        <strain evidence="5">Race5_Kim</strain>
    </source>
</reference>
<keyword evidence="3 5" id="KW-0012">Acyltransferase</keyword>
<protein>
    <submittedName>
        <fullName evidence="5">1-acyl-sn-glycerol-3-phosphate acyltransferase 5</fullName>
    </submittedName>
</protein>
<accession>A0A9Q8L6A5</accession>
<dbReference type="GeneID" id="71980817"/>
<dbReference type="PANTHER" id="PTHR10983">
    <property type="entry name" value="1-ACYLGLYCEROL-3-PHOSPHATE ACYLTRANSFERASE-RELATED"/>
    <property type="match status" value="1"/>
</dbReference>
<evidence type="ECO:0000313" key="6">
    <source>
        <dbReference type="Proteomes" id="UP000756132"/>
    </source>
</evidence>
<dbReference type="OMA" id="VANHVAW"/>
<dbReference type="Pfam" id="PF01553">
    <property type="entry name" value="Acyltransferase"/>
    <property type="match status" value="1"/>
</dbReference>
<dbReference type="Proteomes" id="UP000756132">
    <property type="component" value="Chromosome 1"/>
</dbReference>
<dbReference type="SMART" id="SM00563">
    <property type="entry name" value="PlsC"/>
    <property type="match status" value="1"/>
</dbReference>
<organism evidence="5 6">
    <name type="scientific">Passalora fulva</name>
    <name type="common">Tomato leaf mold</name>
    <name type="synonym">Cladosporium fulvum</name>
    <dbReference type="NCBI Taxonomy" id="5499"/>
    <lineage>
        <taxon>Eukaryota</taxon>
        <taxon>Fungi</taxon>
        <taxon>Dikarya</taxon>
        <taxon>Ascomycota</taxon>
        <taxon>Pezizomycotina</taxon>
        <taxon>Dothideomycetes</taxon>
        <taxon>Dothideomycetidae</taxon>
        <taxon>Mycosphaerellales</taxon>
        <taxon>Mycosphaerellaceae</taxon>
        <taxon>Fulvia</taxon>
    </lineage>
</organism>
<dbReference type="GO" id="GO:0003841">
    <property type="term" value="F:1-acylglycerol-3-phosphate O-acyltransferase activity"/>
    <property type="evidence" value="ECO:0007669"/>
    <property type="project" value="TreeGrafter"/>
</dbReference>
<dbReference type="AlphaFoldDB" id="A0A9Q8L6A5"/>
<feature type="domain" description="Phospholipid/glycerol acyltransferase" evidence="4">
    <location>
        <begin position="91"/>
        <end position="213"/>
    </location>
</feature>
<sequence>MTTTLFATLWTLFLAVRCALFTLPWLLHLLVSDILLSCLLPVSAVAPHLAYNLSSTVAESVWHAIQLIFTRLNRAKIVVSGIDALPPRESAIVVSNHLEWCDFYLIQELALRRGMLGKCRYFAKSQLKWVPFLGWGLWAMGMPLVTRKWTQDQREMDRVFNGILQRRWPVWLISYSEATRITTARREAAERWCKANDKPLGKHVLYPRTKGFIACVQQLRQASHVNAVYDVTLAYAKDGRVFQAPPTFAQTLSQPHLDRSWTFYVHVDRYELDVLPSEDDQLAQWLERRWLSKGERLEQLNQRLVKKEPWHGDIVSTSKLE</sequence>
<dbReference type="KEGG" id="ffu:CLAFUR5_00939"/>
<dbReference type="GO" id="GO:0012505">
    <property type="term" value="C:endomembrane system"/>
    <property type="evidence" value="ECO:0007669"/>
    <property type="project" value="TreeGrafter"/>
</dbReference>
<comment type="similarity">
    <text evidence="1">Belongs to the 1-acyl-sn-glycerol-3-phosphate acyltransferase family.</text>
</comment>
<dbReference type="InterPro" id="IPR032098">
    <property type="entry name" value="Acyltransf_C"/>
</dbReference>
<dbReference type="InterPro" id="IPR002123">
    <property type="entry name" value="Plipid/glycerol_acylTrfase"/>
</dbReference>
<reference evidence="5" key="1">
    <citation type="submission" date="2021-12" db="EMBL/GenBank/DDBJ databases">
        <authorList>
            <person name="Zaccaron A."/>
            <person name="Stergiopoulos I."/>
        </authorList>
    </citation>
    <scope>NUCLEOTIDE SEQUENCE</scope>
    <source>
        <strain evidence="5">Race5_Kim</strain>
    </source>
</reference>
<evidence type="ECO:0000256" key="2">
    <source>
        <dbReference type="ARBA" id="ARBA00022679"/>
    </source>
</evidence>
<evidence type="ECO:0000313" key="5">
    <source>
        <dbReference type="EMBL" id="UJO11592.1"/>
    </source>
</evidence>
<dbReference type="Pfam" id="PF16076">
    <property type="entry name" value="Acyltransf_C"/>
    <property type="match status" value="1"/>
</dbReference>